<evidence type="ECO:0000313" key="17">
    <source>
        <dbReference type="Proteomes" id="UP000003822"/>
    </source>
</evidence>
<proteinExistence type="inferred from homology"/>
<evidence type="ECO:0000256" key="15">
    <source>
        <dbReference type="SAM" id="MobiDB-lite"/>
    </source>
</evidence>
<gene>
    <name evidence="16" type="ORF">HMPREF0045_01317</name>
</gene>
<evidence type="ECO:0000256" key="4">
    <source>
        <dbReference type="ARBA" id="ARBA00011738"/>
    </source>
</evidence>
<feature type="compositionally biased region" description="Polar residues" evidence="15">
    <location>
        <begin position="192"/>
        <end position="204"/>
    </location>
</feature>
<keyword evidence="8" id="KW-0479">Metal-binding</keyword>
<evidence type="ECO:0000256" key="14">
    <source>
        <dbReference type="ARBA" id="ARBA00031777"/>
    </source>
</evidence>
<reference evidence="16 17" key="1">
    <citation type="submission" date="2011-10" db="EMBL/GenBank/DDBJ databases">
        <title>The Genome Sequence of Actinomyces graevenitzii C83.</title>
        <authorList>
            <consortium name="The Broad Institute Genome Sequencing Platform"/>
            <consortium name="The Broad Institute Genome Sequencing Center for Infectious Disease"/>
            <person name="Earl A."/>
            <person name="Ward D."/>
            <person name="Feldgarden M."/>
            <person name="Gevers D."/>
            <person name="Sibley C.D."/>
            <person name="Field T.R."/>
            <person name="Grinwis M."/>
            <person name="Eshaghurshan C.S."/>
            <person name="Surette M.G."/>
            <person name="Young S.K."/>
            <person name="Zeng Q."/>
            <person name="Gargeya S."/>
            <person name="Fitzgerald M."/>
            <person name="Haas B."/>
            <person name="Abouelleil A."/>
            <person name="Alvarado L."/>
            <person name="Arachchi H.M."/>
            <person name="Berlin A."/>
            <person name="Brown A."/>
            <person name="Chapman S.B."/>
            <person name="Chen Z."/>
            <person name="Dunbar C."/>
            <person name="Freedman E."/>
            <person name="Gearin G."/>
            <person name="Goldberg J."/>
            <person name="Griggs A."/>
            <person name="Gujja S."/>
            <person name="Heiman D."/>
            <person name="Howarth C."/>
            <person name="Larson L."/>
            <person name="Lui A."/>
            <person name="MacDonald P.J.P."/>
            <person name="Montmayeur A."/>
            <person name="Murphy C."/>
            <person name="Neiman D."/>
            <person name="Pearson M."/>
            <person name="Priest M."/>
            <person name="Roberts A."/>
            <person name="Saif S."/>
            <person name="Shea T."/>
            <person name="Shenoy N."/>
            <person name="Sisk P."/>
            <person name="Stolte C."/>
            <person name="Sykes S."/>
            <person name="Wortman J."/>
            <person name="Nusbaum C."/>
            <person name="Birren B."/>
        </authorList>
    </citation>
    <scope>NUCLEOTIDE SEQUENCE [LARGE SCALE GENOMIC DNA]</scope>
    <source>
        <strain evidence="16 17">C83</strain>
    </source>
</reference>
<dbReference type="OrthoDB" id="9788129at2"/>
<accession>G9PGC9</accession>
<dbReference type="PATRIC" id="fig|435830.3.peg.1263"/>
<comment type="similarity">
    <text evidence="3">Belongs to the LuxS family.</text>
</comment>
<comment type="caution">
    <text evidence="16">The sequence shown here is derived from an EMBL/GenBank/DDBJ whole genome shotgun (WGS) entry which is preliminary data.</text>
</comment>
<comment type="catalytic activity">
    <reaction evidence="1">
        <text>S-(5-deoxy-D-ribos-5-yl)-L-homocysteine = (S)-4,5-dihydroxypentane-2,3-dione + L-homocysteine</text>
        <dbReference type="Rhea" id="RHEA:17753"/>
        <dbReference type="ChEBI" id="CHEBI:29484"/>
        <dbReference type="ChEBI" id="CHEBI:58195"/>
        <dbReference type="ChEBI" id="CHEBI:58199"/>
        <dbReference type="EC" id="4.4.1.21"/>
    </reaction>
</comment>
<protein>
    <recommendedName>
        <fullName evidence="6">S-ribosylhomocysteine lyase</fullName>
        <ecNumber evidence="5">4.4.1.21</ecNumber>
    </recommendedName>
    <alternativeName>
        <fullName evidence="13">AI-2 synthesis protein</fullName>
    </alternativeName>
    <alternativeName>
        <fullName evidence="14">Autoinducer-2 production protein LuxS</fullName>
    </alternativeName>
</protein>
<comment type="cofactor">
    <cofactor evidence="2">
        <name>Fe cation</name>
        <dbReference type="ChEBI" id="CHEBI:24875"/>
    </cofactor>
</comment>
<keyword evidence="9" id="KW-0071">Autoinducer synthesis</keyword>
<dbReference type="EC" id="4.4.1.21" evidence="5"/>
<dbReference type="AlphaFoldDB" id="G9PGC9"/>
<dbReference type="PANTHER" id="PTHR35799">
    <property type="entry name" value="S-RIBOSYLHOMOCYSTEINE LYASE"/>
    <property type="match status" value="1"/>
</dbReference>
<dbReference type="STRING" id="435830.HMPREF0045_01317"/>
<evidence type="ECO:0000256" key="9">
    <source>
        <dbReference type="ARBA" id="ARBA00022929"/>
    </source>
</evidence>
<keyword evidence="17" id="KW-1185">Reference proteome</keyword>
<dbReference type="eggNOG" id="COG1854">
    <property type="taxonomic scope" value="Bacteria"/>
</dbReference>
<dbReference type="InterPro" id="IPR003815">
    <property type="entry name" value="S-ribosylhomocysteinase"/>
</dbReference>
<evidence type="ECO:0000256" key="8">
    <source>
        <dbReference type="ARBA" id="ARBA00022723"/>
    </source>
</evidence>
<organism evidence="16 17">
    <name type="scientific">Actinomyces graevenitzii C83</name>
    <dbReference type="NCBI Taxonomy" id="435830"/>
    <lineage>
        <taxon>Bacteria</taxon>
        <taxon>Bacillati</taxon>
        <taxon>Actinomycetota</taxon>
        <taxon>Actinomycetes</taxon>
        <taxon>Actinomycetales</taxon>
        <taxon>Actinomycetaceae</taxon>
        <taxon>Actinomyces</taxon>
    </lineage>
</organism>
<dbReference type="GO" id="GO:0005506">
    <property type="term" value="F:iron ion binding"/>
    <property type="evidence" value="ECO:0007669"/>
    <property type="project" value="InterPro"/>
</dbReference>
<dbReference type="PRINTS" id="PR01487">
    <property type="entry name" value="LUXSPROTEIN"/>
</dbReference>
<evidence type="ECO:0000313" key="16">
    <source>
        <dbReference type="EMBL" id="EHM87857.1"/>
    </source>
</evidence>
<dbReference type="NCBIfam" id="NF002604">
    <property type="entry name" value="PRK02260.1-4"/>
    <property type="match status" value="1"/>
</dbReference>
<comment type="function">
    <text evidence="12">Involved in the synthesis of autoinducer 2 (AI-2) which is secreted by bacteria and is used to communicate both the cell density and the metabolic potential of the environment. The regulation of gene expression in response to changes in cell density is called quorum sensing. Catalyzes the transformation of S-ribosylhomocysteine (RHC) to homocysteine (HC) and 4,5-dihydroxy-2,3-pentadione (DPD).</text>
</comment>
<evidence type="ECO:0000256" key="12">
    <source>
        <dbReference type="ARBA" id="ARBA00024654"/>
    </source>
</evidence>
<evidence type="ECO:0000256" key="13">
    <source>
        <dbReference type="ARBA" id="ARBA00030600"/>
    </source>
</evidence>
<evidence type="ECO:0000256" key="11">
    <source>
        <dbReference type="ARBA" id="ARBA00023239"/>
    </source>
</evidence>
<dbReference type="Proteomes" id="UP000003822">
    <property type="component" value="Unassembled WGS sequence"/>
</dbReference>
<dbReference type="SUPFAM" id="SSF63411">
    <property type="entry name" value="LuxS/MPP-like metallohydrolase"/>
    <property type="match status" value="1"/>
</dbReference>
<dbReference type="Gene3D" id="3.30.1360.80">
    <property type="entry name" value="S-ribosylhomocysteinase (LuxS)"/>
    <property type="match status" value="1"/>
</dbReference>
<keyword evidence="7" id="KW-0673">Quorum sensing</keyword>
<dbReference type="Pfam" id="PF02664">
    <property type="entry name" value="LuxS"/>
    <property type="match status" value="1"/>
</dbReference>
<evidence type="ECO:0000256" key="1">
    <source>
        <dbReference type="ARBA" id="ARBA00000297"/>
    </source>
</evidence>
<evidence type="ECO:0000256" key="6">
    <source>
        <dbReference type="ARBA" id="ARBA00015130"/>
    </source>
</evidence>
<keyword evidence="11" id="KW-0456">Lyase</keyword>
<keyword evidence="10" id="KW-0408">Iron</keyword>
<dbReference type="InterPro" id="IPR037005">
    <property type="entry name" value="LuxS_sf"/>
</dbReference>
<dbReference type="HOGENOM" id="CLU_107531_0_0_11"/>
<feature type="region of interest" description="Disordered" evidence="15">
    <location>
        <begin position="166"/>
        <end position="204"/>
    </location>
</feature>
<evidence type="ECO:0000256" key="10">
    <source>
        <dbReference type="ARBA" id="ARBA00023004"/>
    </source>
</evidence>
<dbReference type="InterPro" id="IPR011249">
    <property type="entry name" value="Metalloenz_LuxS/M16"/>
</dbReference>
<evidence type="ECO:0000256" key="7">
    <source>
        <dbReference type="ARBA" id="ARBA00022654"/>
    </source>
</evidence>
<sequence>MSELEPGVAKPRMNVESFNLDHRLVSAPYVRVADRKRLPGGDELVKYDVRFTQPNQTHLEMPAVHSIEHLTAELMRNHTDKLIDFSPMGCQTGFYALTLGLEPPQFMQILEATFRDILTAEQVPAANEVQCGWGANHSLEAAQQAVSQFLAQRAVWGQVMAQTAGEPEAPAVEAQTAAGETKAPAVEAQVPVSETQAAATKTAN</sequence>
<name>G9PGC9_9ACTO</name>
<dbReference type="GO" id="GO:0043768">
    <property type="term" value="F:S-ribosylhomocysteine lyase activity"/>
    <property type="evidence" value="ECO:0007669"/>
    <property type="project" value="UniProtKB-EC"/>
</dbReference>
<comment type="subunit">
    <text evidence="4">Homodimer.</text>
</comment>
<evidence type="ECO:0000256" key="2">
    <source>
        <dbReference type="ARBA" id="ARBA00001962"/>
    </source>
</evidence>
<evidence type="ECO:0000256" key="5">
    <source>
        <dbReference type="ARBA" id="ARBA00012240"/>
    </source>
</evidence>
<dbReference type="EMBL" id="ACRN01000010">
    <property type="protein sequence ID" value="EHM87857.1"/>
    <property type="molecule type" value="Genomic_DNA"/>
</dbReference>
<evidence type="ECO:0000256" key="3">
    <source>
        <dbReference type="ARBA" id="ARBA00007311"/>
    </source>
</evidence>
<dbReference type="GO" id="GO:0009372">
    <property type="term" value="P:quorum sensing"/>
    <property type="evidence" value="ECO:0007669"/>
    <property type="project" value="UniProtKB-KW"/>
</dbReference>
<dbReference type="PANTHER" id="PTHR35799:SF1">
    <property type="entry name" value="S-RIBOSYLHOMOCYSTEINE LYASE"/>
    <property type="match status" value="1"/>
</dbReference>